<evidence type="ECO:0000259" key="1">
    <source>
        <dbReference type="Pfam" id="PF13577"/>
    </source>
</evidence>
<evidence type="ECO:0000313" key="2">
    <source>
        <dbReference type="EMBL" id="TYB47839.1"/>
    </source>
</evidence>
<keyword evidence="3" id="KW-1185">Reference proteome</keyword>
<feature type="domain" description="SnoaL-like" evidence="1">
    <location>
        <begin position="67"/>
        <end position="196"/>
    </location>
</feature>
<dbReference type="InterPro" id="IPR037401">
    <property type="entry name" value="SnoaL-like"/>
</dbReference>
<proteinExistence type="predicted"/>
<dbReference type="Pfam" id="PF13577">
    <property type="entry name" value="SnoaL_4"/>
    <property type="match status" value="1"/>
</dbReference>
<dbReference type="Proteomes" id="UP000323380">
    <property type="component" value="Unassembled WGS sequence"/>
</dbReference>
<reference evidence="2 3" key="1">
    <citation type="submission" date="2019-08" db="EMBL/GenBank/DDBJ databases">
        <title>Actinomadura sp. nov. CYP1-5 isolated from mountain soil.</title>
        <authorList>
            <person name="Songsumanus A."/>
            <person name="Kuncharoen N."/>
            <person name="Kudo T."/>
            <person name="Yuki M."/>
            <person name="Igarashi Y."/>
            <person name="Tanasupawat S."/>
        </authorList>
    </citation>
    <scope>NUCLEOTIDE SEQUENCE [LARGE SCALE GENOMIC DNA]</scope>
    <source>
        <strain evidence="2 3">JCM 14158</strain>
    </source>
</reference>
<sequence length="231" mass="26140">MRSRSSSTTRSTVVPRGFRDVAMAPSSHRASTRSGQKCQTRTVDKHDFDDTLVLQEYHRVCLEGRPMNDRDEIRDQLARVIYAIDRNRPEELADCLTEDFTYGITQEDGSELTWIYGRSEMLARCFAVVDTVVAAQHVCANLLADIDGDTATAMTNHIGYVVMPEDGDGPRRVVTIGGRWYGDLARTADGWRFTRLVYDPVFVDPYRDDLRSFPPRGERMRAPEPTTARAS</sequence>
<dbReference type="AlphaFoldDB" id="A0A5D0NU31"/>
<dbReference type="EMBL" id="VSFG01000001">
    <property type="protein sequence ID" value="TYB47839.1"/>
    <property type="molecule type" value="Genomic_DNA"/>
</dbReference>
<dbReference type="Gene3D" id="3.10.450.50">
    <property type="match status" value="1"/>
</dbReference>
<dbReference type="STRING" id="1220554.GCA_001552135_03740"/>
<dbReference type="SUPFAM" id="SSF54427">
    <property type="entry name" value="NTF2-like"/>
    <property type="match status" value="1"/>
</dbReference>
<protein>
    <submittedName>
        <fullName evidence="2">Nuclear transport factor 2 family protein</fullName>
    </submittedName>
</protein>
<name>A0A5D0NU31_9ACTN</name>
<evidence type="ECO:0000313" key="3">
    <source>
        <dbReference type="Proteomes" id="UP000323380"/>
    </source>
</evidence>
<organism evidence="2 3">
    <name type="scientific">Actinomadura chibensis</name>
    <dbReference type="NCBI Taxonomy" id="392828"/>
    <lineage>
        <taxon>Bacteria</taxon>
        <taxon>Bacillati</taxon>
        <taxon>Actinomycetota</taxon>
        <taxon>Actinomycetes</taxon>
        <taxon>Streptosporangiales</taxon>
        <taxon>Thermomonosporaceae</taxon>
        <taxon>Actinomadura</taxon>
    </lineage>
</organism>
<dbReference type="InterPro" id="IPR032710">
    <property type="entry name" value="NTF2-like_dom_sf"/>
</dbReference>
<comment type="caution">
    <text evidence="2">The sequence shown here is derived from an EMBL/GenBank/DDBJ whole genome shotgun (WGS) entry which is preliminary data.</text>
</comment>
<gene>
    <name evidence="2" type="ORF">FXF69_00860</name>
</gene>
<accession>A0A5D0NU31</accession>